<keyword evidence="1" id="KW-0732">Signal</keyword>
<accession>A0A319CLZ8</accession>
<dbReference type="AlphaFoldDB" id="A0A319CLZ8"/>
<dbReference type="Proteomes" id="UP000248340">
    <property type="component" value="Unassembled WGS sequence"/>
</dbReference>
<dbReference type="Pfam" id="PF01419">
    <property type="entry name" value="Jacalin"/>
    <property type="match status" value="1"/>
</dbReference>
<dbReference type="InterPro" id="IPR001229">
    <property type="entry name" value="Jacalin-like_lectin_dom"/>
</dbReference>
<feature type="domain" description="Jacalin-type lectin" evidence="2">
    <location>
        <begin position="29"/>
        <end position="149"/>
    </location>
</feature>
<evidence type="ECO:0000313" key="4">
    <source>
        <dbReference type="Proteomes" id="UP000248340"/>
    </source>
</evidence>
<sequence length="159" mass="17033">MSRRSPRTNPLVTLVTLVTLPPLSVGLDRYGGGEGTAFYAYSPNKFTLKTLAVWTGTVNLGSSTVLKGIKFTWFGWEDRSKSSFTFQEGETVKSLTIRAAAHVDCIKFETSQGRRFSAGGTGATAYQLGAGYITGAEGSAADEIDKLGIGLSETDSYRN</sequence>
<dbReference type="Gene3D" id="2.100.10.30">
    <property type="entry name" value="Jacalin-like lectin domain"/>
    <property type="match status" value="1"/>
</dbReference>
<gene>
    <name evidence="3" type="ORF">BO82DRAFT_397958</name>
</gene>
<reference evidence="3 4" key="1">
    <citation type="submission" date="2016-12" db="EMBL/GenBank/DDBJ databases">
        <title>The genomes of Aspergillus section Nigri reveals drivers in fungal speciation.</title>
        <authorList>
            <consortium name="DOE Joint Genome Institute"/>
            <person name="Vesth T.C."/>
            <person name="Nybo J."/>
            <person name="Theobald S."/>
            <person name="Brandl J."/>
            <person name="Frisvad J.C."/>
            <person name="Nielsen K.F."/>
            <person name="Lyhne E.K."/>
            <person name="Kogle M.E."/>
            <person name="Kuo A."/>
            <person name="Riley R."/>
            <person name="Clum A."/>
            <person name="Nolan M."/>
            <person name="Lipzen A."/>
            <person name="Salamov A."/>
            <person name="Henrissat B."/>
            <person name="Wiebenga A."/>
            <person name="De Vries R.P."/>
            <person name="Grigoriev I.V."/>
            <person name="Mortensen U.H."/>
            <person name="Andersen M.R."/>
            <person name="Baker S.E."/>
        </authorList>
    </citation>
    <scope>NUCLEOTIDE SEQUENCE [LARGE SCALE GENOMIC DNA]</scope>
    <source>
        <strain evidence="3 4">CBS 121591</strain>
    </source>
</reference>
<name>A0A319CLZ8_9EURO</name>
<evidence type="ECO:0000313" key="3">
    <source>
        <dbReference type="EMBL" id="PYH86214.1"/>
    </source>
</evidence>
<dbReference type="RefSeq" id="XP_025496414.1">
    <property type="nucleotide sequence ID" value="XM_025638991.1"/>
</dbReference>
<evidence type="ECO:0000256" key="1">
    <source>
        <dbReference type="SAM" id="SignalP"/>
    </source>
</evidence>
<dbReference type="GeneID" id="37141733"/>
<dbReference type="InterPro" id="IPR036404">
    <property type="entry name" value="Jacalin-like_lectin_dom_sf"/>
</dbReference>
<dbReference type="OrthoDB" id="4411232at2759"/>
<feature type="chain" id="PRO_5016433979" description="Jacalin-type lectin domain-containing protein" evidence="1">
    <location>
        <begin position="27"/>
        <end position="159"/>
    </location>
</feature>
<dbReference type="SUPFAM" id="SSF51101">
    <property type="entry name" value="Mannose-binding lectins"/>
    <property type="match status" value="1"/>
</dbReference>
<dbReference type="EMBL" id="KZ821677">
    <property type="protein sequence ID" value="PYH86214.1"/>
    <property type="molecule type" value="Genomic_DNA"/>
</dbReference>
<proteinExistence type="predicted"/>
<organism evidence="3 4">
    <name type="scientific">Aspergillus uvarum CBS 121591</name>
    <dbReference type="NCBI Taxonomy" id="1448315"/>
    <lineage>
        <taxon>Eukaryota</taxon>
        <taxon>Fungi</taxon>
        <taxon>Dikarya</taxon>
        <taxon>Ascomycota</taxon>
        <taxon>Pezizomycotina</taxon>
        <taxon>Eurotiomycetes</taxon>
        <taxon>Eurotiomycetidae</taxon>
        <taxon>Eurotiales</taxon>
        <taxon>Aspergillaceae</taxon>
        <taxon>Aspergillus</taxon>
        <taxon>Aspergillus subgen. Circumdati</taxon>
    </lineage>
</organism>
<evidence type="ECO:0000259" key="2">
    <source>
        <dbReference type="Pfam" id="PF01419"/>
    </source>
</evidence>
<protein>
    <recommendedName>
        <fullName evidence="2">Jacalin-type lectin domain-containing protein</fullName>
    </recommendedName>
</protein>
<feature type="signal peptide" evidence="1">
    <location>
        <begin position="1"/>
        <end position="26"/>
    </location>
</feature>
<dbReference type="VEuPathDB" id="FungiDB:BO82DRAFT_397958"/>
<keyword evidence="4" id="KW-1185">Reference proteome</keyword>